<dbReference type="AlphaFoldDB" id="A0A7W7H408"/>
<proteinExistence type="predicted"/>
<reference evidence="2 3" key="1">
    <citation type="submission" date="2020-08" db="EMBL/GenBank/DDBJ databases">
        <title>Sequencing the genomes of 1000 actinobacteria strains.</title>
        <authorList>
            <person name="Klenk H.-P."/>
        </authorList>
    </citation>
    <scope>NUCLEOTIDE SEQUENCE [LARGE SCALE GENOMIC DNA]</scope>
    <source>
        <strain evidence="2 3">DSM 45809</strain>
    </source>
</reference>
<gene>
    <name evidence="2" type="ORF">BJY16_007045</name>
</gene>
<organism evidence="2 3">
    <name type="scientific">Actinoplanes octamycinicus</name>
    <dbReference type="NCBI Taxonomy" id="135948"/>
    <lineage>
        <taxon>Bacteria</taxon>
        <taxon>Bacillati</taxon>
        <taxon>Actinomycetota</taxon>
        <taxon>Actinomycetes</taxon>
        <taxon>Micromonosporales</taxon>
        <taxon>Micromonosporaceae</taxon>
        <taxon>Actinoplanes</taxon>
    </lineage>
</organism>
<name>A0A7W7H408_9ACTN</name>
<dbReference type="Proteomes" id="UP000546162">
    <property type="component" value="Unassembled WGS sequence"/>
</dbReference>
<evidence type="ECO:0000313" key="2">
    <source>
        <dbReference type="EMBL" id="MBB4743586.1"/>
    </source>
</evidence>
<protein>
    <submittedName>
        <fullName evidence="2">Uncharacterized protein</fullName>
    </submittedName>
</protein>
<accession>A0A7W7H408</accession>
<dbReference type="EMBL" id="JACHNB010000001">
    <property type="protein sequence ID" value="MBB4743586.1"/>
    <property type="molecule type" value="Genomic_DNA"/>
</dbReference>
<keyword evidence="1" id="KW-0472">Membrane</keyword>
<keyword evidence="1" id="KW-1133">Transmembrane helix</keyword>
<feature type="transmembrane region" description="Helical" evidence="1">
    <location>
        <begin position="32"/>
        <end position="54"/>
    </location>
</feature>
<sequence>MCPVQRRPLLPGRLTEDPFPVRPQRARNNVRLGAYAYAARAVPVGLVAAVLPGAGPGTGVGWLLAVAAVIQAFDVAIGVWRREAGMTIGASSLTVIHTVTAIALW</sequence>
<evidence type="ECO:0000256" key="1">
    <source>
        <dbReference type="SAM" id="Phobius"/>
    </source>
</evidence>
<keyword evidence="1" id="KW-0812">Transmembrane</keyword>
<keyword evidence="3" id="KW-1185">Reference proteome</keyword>
<comment type="caution">
    <text evidence="2">The sequence shown here is derived from an EMBL/GenBank/DDBJ whole genome shotgun (WGS) entry which is preliminary data.</text>
</comment>
<dbReference type="RefSeq" id="WP_185043849.1">
    <property type="nucleotide sequence ID" value="NZ_BAABFG010000005.1"/>
</dbReference>
<evidence type="ECO:0000313" key="3">
    <source>
        <dbReference type="Proteomes" id="UP000546162"/>
    </source>
</evidence>
<feature type="transmembrane region" description="Helical" evidence="1">
    <location>
        <begin position="60"/>
        <end position="80"/>
    </location>
</feature>